<accession>A0ABD3PME7</accession>
<comment type="caution">
    <text evidence="4">The sequence shown here is derived from an EMBL/GenBank/DDBJ whole genome shotgun (WGS) entry which is preliminary data.</text>
</comment>
<feature type="region of interest" description="Disordered" evidence="1">
    <location>
        <begin position="300"/>
        <end position="374"/>
    </location>
</feature>
<keyword evidence="2" id="KW-1133">Transmembrane helix</keyword>
<feature type="transmembrane region" description="Helical" evidence="2">
    <location>
        <begin position="272"/>
        <end position="293"/>
    </location>
</feature>
<evidence type="ECO:0000256" key="3">
    <source>
        <dbReference type="SAM" id="SignalP"/>
    </source>
</evidence>
<keyword evidence="5" id="KW-1185">Reference proteome</keyword>
<keyword evidence="2" id="KW-0472">Membrane</keyword>
<evidence type="ECO:0000256" key="2">
    <source>
        <dbReference type="SAM" id="Phobius"/>
    </source>
</evidence>
<evidence type="ECO:0000313" key="5">
    <source>
        <dbReference type="Proteomes" id="UP001530315"/>
    </source>
</evidence>
<name>A0ABD3PME7_9STRA</name>
<feature type="compositionally biased region" description="Basic residues" evidence="1">
    <location>
        <begin position="300"/>
        <end position="319"/>
    </location>
</feature>
<evidence type="ECO:0000313" key="4">
    <source>
        <dbReference type="EMBL" id="KAL3788491.1"/>
    </source>
</evidence>
<evidence type="ECO:0000256" key="1">
    <source>
        <dbReference type="SAM" id="MobiDB-lite"/>
    </source>
</evidence>
<dbReference type="AlphaFoldDB" id="A0ABD3PME7"/>
<proteinExistence type="predicted"/>
<dbReference type="EMBL" id="JALLAZ020000723">
    <property type="protein sequence ID" value="KAL3788491.1"/>
    <property type="molecule type" value="Genomic_DNA"/>
</dbReference>
<feature type="chain" id="PRO_5044892535" evidence="3">
    <location>
        <begin position="24"/>
        <end position="374"/>
    </location>
</feature>
<reference evidence="4 5" key="1">
    <citation type="submission" date="2024-10" db="EMBL/GenBank/DDBJ databases">
        <title>Updated reference genomes for cyclostephanoid diatoms.</title>
        <authorList>
            <person name="Roberts W.R."/>
            <person name="Alverson A.J."/>
        </authorList>
    </citation>
    <scope>NUCLEOTIDE SEQUENCE [LARGE SCALE GENOMIC DNA]</scope>
    <source>
        <strain evidence="4 5">AJA276-08</strain>
    </source>
</reference>
<dbReference type="Proteomes" id="UP001530315">
    <property type="component" value="Unassembled WGS sequence"/>
</dbReference>
<sequence>MSAGRRLPLAGTIAASRLALAAAWGSSSSSSSSSIYYPHQASEWMYDSKTIAMKVEGCVWTTTDDNEDVGCMQDGSNDGTTYWYQMAMCRRAQVAYSVYAADSSSATCTTGTFKGTYVTQDGLAEFAYLMGTYDSYSPISEEKVGDLPMCEAGSNGYYLSVGCANDGSFTIDEFSDQYCLKRVGTYSYLNDINNIFKNYFHSCYKIYSSQTDASVAYSTAGALISGSKSCTALDNPLCQNTERINSQAKSTSSLASTGHSFMNFNVANRAKYLLGSLCLVGSVIMFLGILFTNRRKRRAMMHRKMRASRARRSSSKRSTSRGVESSRRSKSRTPGDSSRSRSKSRARSSGRSSTDKARSSSKKRISDDEGGVYA</sequence>
<keyword evidence="2" id="KW-0812">Transmembrane</keyword>
<protein>
    <submittedName>
        <fullName evidence="4">Uncharacterized protein</fullName>
    </submittedName>
</protein>
<organism evidence="4 5">
    <name type="scientific">Stephanodiscus triporus</name>
    <dbReference type="NCBI Taxonomy" id="2934178"/>
    <lineage>
        <taxon>Eukaryota</taxon>
        <taxon>Sar</taxon>
        <taxon>Stramenopiles</taxon>
        <taxon>Ochrophyta</taxon>
        <taxon>Bacillariophyta</taxon>
        <taxon>Coscinodiscophyceae</taxon>
        <taxon>Thalassiosirophycidae</taxon>
        <taxon>Stephanodiscales</taxon>
        <taxon>Stephanodiscaceae</taxon>
        <taxon>Stephanodiscus</taxon>
    </lineage>
</organism>
<gene>
    <name evidence="4" type="ORF">ACHAW5_004066</name>
</gene>
<keyword evidence="3" id="KW-0732">Signal</keyword>
<feature type="signal peptide" evidence="3">
    <location>
        <begin position="1"/>
        <end position="23"/>
    </location>
</feature>